<dbReference type="AlphaFoldDB" id="A0A2H3CS71"/>
<reference evidence="3" key="1">
    <citation type="journal article" date="2017" name="Nat. Ecol. Evol.">
        <title>Genome expansion and lineage-specific genetic innovations in the forest pathogenic fungi Armillaria.</title>
        <authorList>
            <person name="Sipos G."/>
            <person name="Prasanna A.N."/>
            <person name="Walter M.C."/>
            <person name="O'Connor E."/>
            <person name="Balint B."/>
            <person name="Krizsan K."/>
            <person name="Kiss B."/>
            <person name="Hess J."/>
            <person name="Varga T."/>
            <person name="Slot J."/>
            <person name="Riley R."/>
            <person name="Boka B."/>
            <person name="Rigling D."/>
            <person name="Barry K."/>
            <person name="Lee J."/>
            <person name="Mihaltcheva S."/>
            <person name="LaButti K."/>
            <person name="Lipzen A."/>
            <person name="Waldron R."/>
            <person name="Moloney N.M."/>
            <person name="Sperisen C."/>
            <person name="Kredics L."/>
            <person name="Vagvoelgyi C."/>
            <person name="Patrignani A."/>
            <person name="Fitzpatrick D."/>
            <person name="Nagy I."/>
            <person name="Doyle S."/>
            <person name="Anderson J.B."/>
            <person name="Grigoriev I.V."/>
            <person name="Gueldener U."/>
            <person name="Muensterkoetter M."/>
            <person name="Nagy L.G."/>
        </authorList>
    </citation>
    <scope>NUCLEOTIDE SEQUENCE [LARGE SCALE GENOMIC DNA]</scope>
    <source>
        <strain evidence="3">Ar21-2</strain>
    </source>
</reference>
<evidence type="ECO:0000256" key="1">
    <source>
        <dbReference type="SAM" id="Phobius"/>
    </source>
</evidence>
<dbReference type="InParanoid" id="A0A2H3CS71"/>
<keyword evidence="3" id="KW-1185">Reference proteome</keyword>
<dbReference type="Pfam" id="PF18758">
    <property type="entry name" value="KDZ"/>
    <property type="match status" value="1"/>
</dbReference>
<feature type="transmembrane region" description="Helical" evidence="1">
    <location>
        <begin position="94"/>
        <end position="113"/>
    </location>
</feature>
<dbReference type="STRING" id="47427.A0A2H3CS71"/>
<evidence type="ECO:0000313" key="2">
    <source>
        <dbReference type="EMBL" id="PBK78973.1"/>
    </source>
</evidence>
<organism evidence="2 3">
    <name type="scientific">Armillaria gallica</name>
    <name type="common">Bulbous honey fungus</name>
    <name type="synonym">Armillaria bulbosa</name>
    <dbReference type="NCBI Taxonomy" id="47427"/>
    <lineage>
        <taxon>Eukaryota</taxon>
        <taxon>Fungi</taxon>
        <taxon>Dikarya</taxon>
        <taxon>Basidiomycota</taxon>
        <taxon>Agaricomycotina</taxon>
        <taxon>Agaricomycetes</taxon>
        <taxon>Agaricomycetidae</taxon>
        <taxon>Agaricales</taxon>
        <taxon>Marasmiineae</taxon>
        <taxon>Physalacriaceae</taxon>
        <taxon>Armillaria</taxon>
    </lineage>
</organism>
<dbReference type="InterPro" id="IPR040521">
    <property type="entry name" value="KDZ"/>
</dbReference>
<keyword evidence="1" id="KW-0472">Membrane</keyword>
<accession>A0A2H3CS71</accession>
<dbReference type="OMA" id="HHEFSCN"/>
<protein>
    <submittedName>
        <fullName evidence="2">Uncharacterized protein</fullName>
    </submittedName>
</protein>
<dbReference type="Proteomes" id="UP000217790">
    <property type="component" value="Unassembled WGS sequence"/>
</dbReference>
<gene>
    <name evidence="2" type="ORF">ARMGADRAFT_951532</name>
</gene>
<name>A0A2H3CS71_ARMGA</name>
<dbReference type="EMBL" id="KZ293914">
    <property type="protein sequence ID" value="PBK78973.1"/>
    <property type="molecule type" value="Genomic_DNA"/>
</dbReference>
<keyword evidence="1" id="KW-0812">Transmembrane</keyword>
<dbReference type="OrthoDB" id="3214502at2759"/>
<sequence length="222" mass="25085">WRLINANFRLKNQLVSSFSHDPGLGIGWAYLVLKAEYDSYISTCVGFVALAKQDMKFSRGLHYTGVGAVLCARGEFIVAVGNLHKGKRYAPMDFIFGSMLQAFVTLICGFISYDIACQWFVNLSTQMEGWPSNLQNNGRLWLTPVIPKFHELAHHAENHHEFSCNLVKGIGNTNAEAPEHIWGPHNSLRNSTKTMGSGSQQDVLDDHFGFWNWLKYTLMGKW</sequence>
<evidence type="ECO:0000313" key="3">
    <source>
        <dbReference type="Proteomes" id="UP000217790"/>
    </source>
</evidence>
<proteinExistence type="predicted"/>
<feature type="non-terminal residue" evidence="2">
    <location>
        <position position="1"/>
    </location>
</feature>
<keyword evidence="1" id="KW-1133">Transmembrane helix</keyword>